<dbReference type="Pfam" id="PF00072">
    <property type="entry name" value="Response_reg"/>
    <property type="match status" value="1"/>
</dbReference>
<keyword evidence="15" id="KW-1185">Reference proteome</keyword>
<comment type="subcellular location">
    <subcellularLocation>
        <location evidence="1">Cytoplasm</location>
    </subcellularLocation>
</comment>
<dbReference type="EMBL" id="QPJT01000009">
    <property type="protein sequence ID" value="RCX16835.1"/>
    <property type="molecule type" value="Genomic_DNA"/>
</dbReference>
<evidence type="ECO:0000256" key="11">
    <source>
        <dbReference type="SAM" id="Coils"/>
    </source>
</evidence>
<keyword evidence="4 10" id="KW-0597">Phosphoprotein</keyword>
<dbReference type="InterPro" id="IPR018060">
    <property type="entry name" value="HTH_AraC"/>
</dbReference>
<sequence length="535" mass="61729">MYKVFLIDDEIVIREGIRDSVKWDDTDFIFSGEAPDGEFALPLIQEIKPDILITDIKMPFMDGLQLSRIVRKNMPWVKIIILSGHDEFSFAKEAMSIGVTEYLLKPVSSADLLESLNKVMIQIENEKKEREDAEKIKKQLELNAPLFRDKFLNELTLGMVSPVDVIDNCAYFHINIISKFYLVEIIEIEITKKDPMERDYSEFLKAEALIDKVVTENNDVIKFRRNLGEIILIIKGNNAESLEETAYQLAQSIKYTVERDSSCTLGIGIGSVQERLQGISQSYKEADTIKHYRYIYGKSKILGINDIKPTPGGKKDFIKVRKNDVYDFLKCGLKTDVQLFVEQYINDLSEVEMNSLIYIYYVFLDIVLNASRFINELGGEVEEFIPEVACLESFVTRIDSIDNFKELTENILNRVFEFRNTQVEKKYDSTIYKAKEYIRNNFSNAGISLNSVASYVNVSPSHFSTIFSQETGETFIEYLTKVRVKKAVELLKTTSLKSSEIAYIIGYSDPHYFSYIFKKAMRITPKDFRKSHKEQ</sequence>
<dbReference type="SUPFAM" id="SSF46689">
    <property type="entry name" value="Homeodomain-like"/>
    <property type="match status" value="2"/>
</dbReference>
<dbReference type="PANTHER" id="PTHR42713:SF3">
    <property type="entry name" value="TRANSCRIPTIONAL REGULATORY PROTEIN HPTR"/>
    <property type="match status" value="1"/>
</dbReference>
<dbReference type="Gene3D" id="3.40.50.2300">
    <property type="match status" value="1"/>
</dbReference>
<dbReference type="SUPFAM" id="SSF52172">
    <property type="entry name" value="CheY-like"/>
    <property type="match status" value="1"/>
</dbReference>
<name>A0A369B682_9FIRM</name>
<evidence type="ECO:0000256" key="5">
    <source>
        <dbReference type="ARBA" id="ARBA00023012"/>
    </source>
</evidence>
<evidence type="ECO:0000256" key="4">
    <source>
        <dbReference type="ARBA" id="ARBA00022553"/>
    </source>
</evidence>
<evidence type="ECO:0000313" key="14">
    <source>
        <dbReference type="EMBL" id="RCX16835.1"/>
    </source>
</evidence>
<keyword evidence="3" id="KW-0963">Cytoplasm</keyword>
<evidence type="ECO:0000256" key="2">
    <source>
        <dbReference type="ARBA" id="ARBA00018672"/>
    </source>
</evidence>
<reference evidence="14 15" key="1">
    <citation type="submission" date="2018-07" db="EMBL/GenBank/DDBJ databases">
        <title>Genomic Encyclopedia of Type Strains, Phase IV (KMG-IV): sequencing the most valuable type-strain genomes for metagenomic binning, comparative biology and taxonomic classification.</title>
        <authorList>
            <person name="Goeker M."/>
        </authorList>
    </citation>
    <scope>NUCLEOTIDE SEQUENCE [LARGE SCALE GENOMIC DNA]</scope>
    <source>
        <strain evidence="14 15">DSM 27016</strain>
    </source>
</reference>
<dbReference type="PROSITE" id="PS01124">
    <property type="entry name" value="HTH_ARAC_FAMILY_2"/>
    <property type="match status" value="1"/>
</dbReference>
<dbReference type="Gene3D" id="1.10.10.60">
    <property type="entry name" value="Homeodomain-like"/>
    <property type="match status" value="2"/>
</dbReference>
<gene>
    <name evidence="14" type="ORF">DFR58_10962</name>
</gene>
<evidence type="ECO:0000256" key="10">
    <source>
        <dbReference type="PROSITE-ProRule" id="PRU00169"/>
    </source>
</evidence>
<dbReference type="GO" id="GO:0003700">
    <property type="term" value="F:DNA-binding transcription factor activity"/>
    <property type="evidence" value="ECO:0007669"/>
    <property type="project" value="InterPro"/>
</dbReference>
<protein>
    <recommendedName>
        <fullName evidence="2">Stage 0 sporulation protein A homolog</fullName>
    </recommendedName>
</protein>
<dbReference type="InterPro" id="IPR011006">
    <property type="entry name" value="CheY-like_superfamily"/>
</dbReference>
<keyword evidence="8" id="KW-0804">Transcription</keyword>
<dbReference type="CDD" id="cd17536">
    <property type="entry name" value="REC_YesN-like"/>
    <property type="match status" value="1"/>
</dbReference>
<comment type="function">
    <text evidence="9">May play the central regulatory role in sporulation. It may be an element of the effector pathway responsible for the activation of sporulation genes in response to nutritional stress. Spo0A may act in concert with spo0H (a sigma factor) to control the expression of some genes that are critical to the sporulation process.</text>
</comment>
<evidence type="ECO:0000313" key="15">
    <source>
        <dbReference type="Proteomes" id="UP000253034"/>
    </source>
</evidence>
<evidence type="ECO:0000256" key="7">
    <source>
        <dbReference type="ARBA" id="ARBA00023125"/>
    </source>
</evidence>
<dbReference type="InterPro" id="IPR001789">
    <property type="entry name" value="Sig_transdc_resp-reg_receiver"/>
</dbReference>
<dbReference type="InterPro" id="IPR051552">
    <property type="entry name" value="HptR"/>
</dbReference>
<dbReference type="Proteomes" id="UP000253034">
    <property type="component" value="Unassembled WGS sequence"/>
</dbReference>
<dbReference type="InterPro" id="IPR041522">
    <property type="entry name" value="CdaR_GGDEF"/>
</dbReference>
<dbReference type="Pfam" id="PF12833">
    <property type="entry name" value="HTH_18"/>
    <property type="match status" value="1"/>
</dbReference>
<keyword evidence="11" id="KW-0175">Coiled coil</keyword>
<keyword evidence="7" id="KW-0238">DNA-binding</keyword>
<evidence type="ECO:0000256" key="9">
    <source>
        <dbReference type="ARBA" id="ARBA00024867"/>
    </source>
</evidence>
<evidence type="ECO:0000259" key="13">
    <source>
        <dbReference type="PROSITE" id="PS50110"/>
    </source>
</evidence>
<proteinExistence type="predicted"/>
<feature type="modified residue" description="4-aspartylphosphate" evidence="10">
    <location>
        <position position="55"/>
    </location>
</feature>
<evidence type="ECO:0000256" key="1">
    <source>
        <dbReference type="ARBA" id="ARBA00004496"/>
    </source>
</evidence>
<evidence type="ECO:0000256" key="3">
    <source>
        <dbReference type="ARBA" id="ARBA00022490"/>
    </source>
</evidence>
<dbReference type="Pfam" id="PF17853">
    <property type="entry name" value="GGDEF_2"/>
    <property type="match status" value="1"/>
</dbReference>
<dbReference type="GO" id="GO:0000160">
    <property type="term" value="P:phosphorelay signal transduction system"/>
    <property type="evidence" value="ECO:0007669"/>
    <property type="project" value="UniProtKB-KW"/>
</dbReference>
<keyword evidence="6" id="KW-0805">Transcription regulation</keyword>
<evidence type="ECO:0000256" key="6">
    <source>
        <dbReference type="ARBA" id="ARBA00023015"/>
    </source>
</evidence>
<organism evidence="14 15">
    <name type="scientific">Anaerobacterium chartisolvens</name>
    <dbReference type="NCBI Taxonomy" id="1297424"/>
    <lineage>
        <taxon>Bacteria</taxon>
        <taxon>Bacillati</taxon>
        <taxon>Bacillota</taxon>
        <taxon>Clostridia</taxon>
        <taxon>Eubacteriales</taxon>
        <taxon>Oscillospiraceae</taxon>
        <taxon>Anaerobacterium</taxon>
    </lineage>
</organism>
<dbReference type="OrthoDB" id="384217at2"/>
<dbReference type="PANTHER" id="PTHR42713">
    <property type="entry name" value="HISTIDINE KINASE-RELATED"/>
    <property type="match status" value="1"/>
</dbReference>
<dbReference type="InterPro" id="IPR009057">
    <property type="entry name" value="Homeodomain-like_sf"/>
</dbReference>
<comment type="caution">
    <text evidence="14">The sequence shown here is derived from an EMBL/GenBank/DDBJ whole genome shotgun (WGS) entry which is preliminary data.</text>
</comment>
<dbReference type="RefSeq" id="WP_114297568.1">
    <property type="nucleotide sequence ID" value="NZ_QPJT01000009.1"/>
</dbReference>
<keyword evidence="5" id="KW-0902">Two-component regulatory system</keyword>
<dbReference type="GO" id="GO:0043565">
    <property type="term" value="F:sequence-specific DNA binding"/>
    <property type="evidence" value="ECO:0007669"/>
    <property type="project" value="InterPro"/>
</dbReference>
<evidence type="ECO:0000259" key="12">
    <source>
        <dbReference type="PROSITE" id="PS01124"/>
    </source>
</evidence>
<feature type="coiled-coil region" evidence="11">
    <location>
        <begin position="113"/>
        <end position="143"/>
    </location>
</feature>
<feature type="domain" description="HTH araC/xylS-type" evidence="12">
    <location>
        <begin position="432"/>
        <end position="531"/>
    </location>
</feature>
<evidence type="ECO:0000256" key="8">
    <source>
        <dbReference type="ARBA" id="ARBA00023163"/>
    </source>
</evidence>
<dbReference type="SMART" id="SM00342">
    <property type="entry name" value="HTH_ARAC"/>
    <property type="match status" value="1"/>
</dbReference>
<dbReference type="PROSITE" id="PS50110">
    <property type="entry name" value="RESPONSE_REGULATORY"/>
    <property type="match status" value="1"/>
</dbReference>
<dbReference type="SMART" id="SM00448">
    <property type="entry name" value="REC"/>
    <property type="match status" value="1"/>
</dbReference>
<accession>A0A369B682</accession>
<feature type="domain" description="Response regulatory" evidence="13">
    <location>
        <begin position="3"/>
        <end position="120"/>
    </location>
</feature>
<dbReference type="AlphaFoldDB" id="A0A369B682"/>
<dbReference type="GO" id="GO:0005737">
    <property type="term" value="C:cytoplasm"/>
    <property type="evidence" value="ECO:0007669"/>
    <property type="project" value="UniProtKB-SubCell"/>
</dbReference>